<accession>A0A917MXR8</accession>
<organism evidence="1 2">
    <name type="scientific">Filimonas zeae</name>
    <dbReference type="NCBI Taxonomy" id="1737353"/>
    <lineage>
        <taxon>Bacteria</taxon>
        <taxon>Pseudomonadati</taxon>
        <taxon>Bacteroidota</taxon>
        <taxon>Chitinophagia</taxon>
        <taxon>Chitinophagales</taxon>
        <taxon>Chitinophagaceae</taxon>
        <taxon>Filimonas</taxon>
    </lineage>
</organism>
<evidence type="ECO:0000313" key="2">
    <source>
        <dbReference type="Proteomes" id="UP000627292"/>
    </source>
</evidence>
<keyword evidence="2" id="KW-1185">Reference proteome</keyword>
<gene>
    <name evidence="1" type="ORF">GCM10011379_41910</name>
</gene>
<proteinExistence type="predicted"/>
<protein>
    <submittedName>
        <fullName evidence="1">Uncharacterized protein</fullName>
    </submittedName>
</protein>
<dbReference type="EMBL" id="BMIB01000004">
    <property type="protein sequence ID" value="GGH76691.1"/>
    <property type="molecule type" value="Genomic_DNA"/>
</dbReference>
<comment type="caution">
    <text evidence="1">The sequence shown here is derived from an EMBL/GenBank/DDBJ whole genome shotgun (WGS) entry which is preliminary data.</text>
</comment>
<name>A0A917MXR8_9BACT</name>
<dbReference type="Proteomes" id="UP000627292">
    <property type="component" value="Unassembled WGS sequence"/>
</dbReference>
<evidence type="ECO:0000313" key="1">
    <source>
        <dbReference type="EMBL" id="GGH76691.1"/>
    </source>
</evidence>
<dbReference type="AlphaFoldDB" id="A0A917MXR8"/>
<sequence>MVYYELADKYNEVSPYIYVLNNQIVHIDPDAKDAIVARAPATFANTGGGLQLPFFPKTIHDLGVTGIYNGDKGVSYSKMRRAVMM</sequence>
<reference evidence="1" key="2">
    <citation type="submission" date="2020-09" db="EMBL/GenBank/DDBJ databases">
        <authorList>
            <person name="Sun Q."/>
            <person name="Zhou Y."/>
        </authorList>
    </citation>
    <scope>NUCLEOTIDE SEQUENCE</scope>
    <source>
        <strain evidence="1">CGMCC 1.15290</strain>
    </source>
</reference>
<reference evidence="1" key="1">
    <citation type="journal article" date="2014" name="Int. J. Syst. Evol. Microbiol.">
        <title>Complete genome sequence of Corynebacterium casei LMG S-19264T (=DSM 44701T), isolated from a smear-ripened cheese.</title>
        <authorList>
            <consortium name="US DOE Joint Genome Institute (JGI-PGF)"/>
            <person name="Walter F."/>
            <person name="Albersmeier A."/>
            <person name="Kalinowski J."/>
            <person name="Ruckert C."/>
        </authorList>
    </citation>
    <scope>NUCLEOTIDE SEQUENCE</scope>
    <source>
        <strain evidence="1">CGMCC 1.15290</strain>
    </source>
</reference>